<evidence type="ECO:0000256" key="15">
    <source>
        <dbReference type="ARBA" id="ARBA00022989"/>
    </source>
</evidence>
<dbReference type="PRINTS" id="PR00138">
    <property type="entry name" value="MATRIXIN"/>
</dbReference>
<evidence type="ECO:0000256" key="3">
    <source>
        <dbReference type="ARBA" id="ARBA00010370"/>
    </source>
</evidence>
<dbReference type="Pfam" id="PF11857">
    <property type="entry name" value="DUF3377"/>
    <property type="match status" value="1"/>
</dbReference>
<evidence type="ECO:0000256" key="4">
    <source>
        <dbReference type="ARBA" id="ARBA00022525"/>
    </source>
</evidence>
<feature type="binding site" description="in inhibited form" evidence="21">
    <location>
        <position position="85"/>
    </location>
    <ligand>
        <name>Zn(2+)</name>
        <dbReference type="ChEBI" id="CHEBI:29105"/>
        <label>2</label>
        <note>catalytic</note>
    </ligand>
</feature>
<dbReference type="SUPFAM" id="SSF50923">
    <property type="entry name" value="Hemopexin-like domain"/>
    <property type="match status" value="1"/>
</dbReference>
<dbReference type="SMART" id="SM00120">
    <property type="entry name" value="HX"/>
    <property type="match status" value="4"/>
</dbReference>
<dbReference type="InterPro" id="IPR021190">
    <property type="entry name" value="Pept_M10A"/>
</dbReference>
<feature type="chain" id="PRO_5034946929" evidence="26">
    <location>
        <begin position="18"/>
        <end position="645"/>
    </location>
</feature>
<feature type="binding site" evidence="21">
    <location>
        <position position="183"/>
    </location>
    <ligand>
        <name>Zn(2+)</name>
        <dbReference type="ChEBI" id="CHEBI:29105"/>
        <label>1</label>
    </ligand>
</feature>
<dbReference type="FunFam" id="3.40.390.10:FF:000007">
    <property type="entry name" value="Collagenase 3"/>
    <property type="match status" value="1"/>
</dbReference>
<sequence length="645" mass="73287">MITLSAVFFLILCSTAADVPEDEGFSAEAWLRKFGYLSQASSQMSTMQSAQILSKAISDMQHFYGLEVTGEMDPATVVAMRRPRCGLPDRKAEELDNGARKKRYALTGQQWHKDHITYSIMNQHIPSSLGEERTYDAIRNAFDAWRRVTPLTFEELPAENSISINSSQAELADILLLFASGFHGDMSLFDGEGGSLAHAYYPGPGIGGDTHFDADEPWTLDNQNPNGIDLFLVAVHELGHALGLEHSDNPSAIMAPFYQWIHTHNFTLHEDDIKGIQYIYGPPLLSDPPPTSPPPEPVTPRVRKDAPPTSPPPRRPAPPRPPKLPDNQAPDICDGDFDTVTMLRGEMFVFKGRWFWRVRRNRVLDNYPMPISVFWIGLPSNIDAAYERHDGKFVFFKDDRYWVFREADVLPGYPQPLHGYGQGVPAHKIDTAIWWEPNGYTYFFSGDRYWRYNEETRTTDRDFPKPINRWGRIPHSPKGAFLSDDGAYTYFYKGTNYWRFDNRKTEAEKGYPRSILKDFMGCVGAADPKPDTDTEQEPKDKPVNPSDRGKDEHKEPDRGRDQDTDPEEDQTSQPDSTEEEGDREVDVVVTVADNESKVMTLIMVIVPLVLILCILVLIYAILRTLQNKETPRALVHCKRSLQDWV</sequence>
<evidence type="ECO:0000256" key="7">
    <source>
        <dbReference type="ARBA" id="ARBA00022685"/>
    </source>
</evidence>
<dbReference type="InterPro" id="IPR036365">
    <property type="entry name" value="PGBD-like_sf"/>
</dbReference>
<keyword evidence="14 21" id="KW-0106">Calcium</keyword>
<feature type="compositionally biased region" description="Basic and acidic residues" evidence="24">
    <location>
        <begin position="528"/>
        <end position="563"/>
    </location>
</feature>
<dbReference type="GO" id="GO:0008270">
    <property type="term" value="F:zinc ion binding"/>
    <property type="evidence" value="ECO:0007669"/>
    <property type="project" value="InterPro"/>
</dbReference>
<dbReference type="Pfam" id="PF00045">
    <property type="entry name" value="Hemopexin"/>
    <property type="match status" value="4"/>
</dbReference>
<keyword evidence="5" id="KW-0272">Extracellular matrix</keyword>
<feature type="binding site" evidence="21">
    <location>
        <position position="385"/>
    </location>
    <ligand>
        <name>Ca(2+)</name>
        <dbReference type="ChEBI" id="CHEBI:29108"/>
        <label>5</label>
    </ligand>
</feature>
<keyword evidence="18" id="KW-0865">Zymogen</keyword>
<dbReference type="GO" id="GO:0004222">
    <property type="term" value="F:metalloendopeptidase activity"/>
    <property type="evidence" value="ECO:0007669"/>
    <property type="project" value="InterPro"/>
</dbReference>
<protein>
    <submittedName>
        <fullName evidence="28">Matrix metallopeptidase 15</fullName>
    </submittedName>
</protein>
<keyword evidence="17 25" id="KW-0472">Membrane</keyword>
<dbReference type="Pfam" id="PF01471">
    <property type="entry name" value="PG_binding_1"/>
    <property type="match status" value="1"/>
</dbReference>
<dbReference type="InterPro" id="IPR001818">
    <property type="entry name" value="Pept_M10_metallopeptidase"/>
</dbReference>
<keyword evidence="15 25" id="KW-1133">Transmembrane helix</keyword>
<evidence type="ECO:0000256" key="21">
    <source>
        <dbReference type="PIRSR" id="PIRSR621190-2"/>
    </source>
</evidence>
<dbReference type="GeneTree" id="ENSGT00940000156939"/>
<feature type="repeat" description="Hemopexin" evidence="23">
    <location>
        <begin position="379"/>
        <end position="424"/>
    </location>
</feature>
<dbReference type="CDD" id="cd00094">
    <property type="entry name" value="HX"/>
    <property type="match status" value="1"/>
</dbReference>
<feature type="binding site" evidence="21">
    <location>
        <position position="338"/>
    </location>
    <ligand>
        <name>Ca(2+)</name>
        <dbReference type="ChEBI" id="CHEBI:29108"/>
        <label>4</label>
    </ligand>
</feature>
<feature type="binding site" evidence="21">
    <location>
        <position position="190"/>
    </location>
    <ligand>
        <name>Ca(2+)</name>
        <dbReference type="ChEBI" id="CHEBI:29108"/>
        <label>3</label>
    </ligand>
</feature>
<dbReference type="GO" id="GO:0030574">
    <property type="term" value="P:collagen catabolic process"/>
    <property type="evidence" value="ECO:0007669"/>
    <property type="project" value="TreeGrafter"/>
</dbReference>
<feature type="binding site" evidence="21">
    <location>
        <position position="383"/>
    </location>
    <ligand>
        <name>Ca(2+)</name>
        <dbReference type="ChEBI" id="CHEBI:29108"/>
        <label>4</label>
    </ligand>
</feature>
<feature type="region of interest" description="Disordered" evidence="24">
    <location>
        <begin position="522"/>
        <end position="585"/>
    </location>
</feature>
<keyword evidence="11" id="KW-0677">Repeat</keyword>
<evidence type="ECO:0000259" key="27">
    <source>
        <dbReference type="SMART" id="SM00235"/>
    </source>
</evidence>
<feature type="binding site" evidence="21">
    <location>
        <position position="207"/>
    </location>
    <ligand>
        <name>Ca(2+)</name>
        <dbReference type="ChEBI" id="CHEBI:29108"/>
        <label>2</label>
    </ligand>
</feature>
<dbReference type="InterPro" id="IPR000585">
    <property type="entry name" value="Hemopexin-like_dom"/>
</dbReference>
<keyword evidence="13 21" id="KW-0862">Zinc</keyword>
<evidence type="ECO:0000256" key="16">
    <source>
        <dbReference type="ARBA" id="ARBA00023049"/>
    </source>
</evidence>
<feature type="compositionally biased region" description="Pro residues" evidence="24">
    <location>
        <begin position="308"/>
        <end position="324"/>
    </location>
</feature>
<keyword evidence="16" id="KW-0482">Metalloprotease</keyword>
<feature type="binding site" evidence="21">
    <location>
        <position position="213"/>
    </location>
    <ligand>
        <name>Ca(2+)</name>
        <dbReference type="ChEBI" id="CHEBI:29108"/>
        <label>3</label>
    </ligand>
</feature>
<feature type="repeat" description="Hemopexin" evidence="23">
    <location>
        <begin position="475"/>
        <end position="522"/>
    </location>
</feature>
<dbReference type="GO" id="GO:0016020">
    <property type="term" value="C:membrane"/>
    <property type="evidence" value="ECO:0007669"/>
    <property type="project" value="UniProtKB-SubCell"/>
</dbReference>
<evidence type="ECO:0000256" key="1">
    <source>
        <dbReference type="ARBA" id="ARBA00004479"/>
    </source>
</evidence>
<dbReference type="InterPro" id="IPR024079">
    <property type="entry name" value="MetalloPept_cat_dom_sf"/>
</dbReference>
<feature type="binding site" evidence="21">
    <location>
        <position position="209"/>
    </location>
    <ligand>
        <name>Ca(2+)</name>
        <dbReference type="ChEBI" id="CHEBI:29108"/>
        <label>2</label>
    </ligand>
</feature>
<comment type="subcellular location">
    <subcellularLocation>
        <location evidence="1">Membrane</location>
        <topology evidence="1">Single-pass type I membrane protein</topology>
    </subcellularLocation>
    <subcellularLocation>
        <location evidence="2">Secreted</location>
        <location evidence="2">Extracellular space</location>
        <location evidence="2">Extracellular matrix</location>
    </subcellularLocation>
</comment>
<feature type="repeat" description="Hemopexin" evidence="23">
    <location>
        <begin position="330"/>
        <end position="378"/>
    </location>
</feature>
<evidence type="ECO:0000256" key="19">
    <source>
        <dbReference type="ARBA" id="ARBA00023157"/>
    </source>
</evidence>
<feature type="binding site" evidence="21">
    <location>
        <position position="246"/>
    </location>
    <ligand>
        <name>Zn(2+)</name>
        <dbReference type="ChEBI" id="CHEBI:29105"/>
        <label>2</label>
        <note>catalytic</note>
    </ligand>
</feature>
<dbReference type="GO" id="GO:0030198">
    <property type="term" value="P:extracellular matrix organization"/>
    <property type="evidence" value="ECO:0007669"/>
    <property type="project" value="TreeGrafter"/>
</dbReference>
<feature type="binding site" evidence="21">
    <location>
        <position position="198"/>
    </location>
    <ligand>
        <name>Zn(2+)</name>
        <dbReference type="ChEBI" id="CHEBI:29105"/>
        <label>1</label>
    </ligand>
</feature>
<evidence type="ECO:0000256" key="9">
    <source>
        <dbReference type="ARBA" id="ARBA00022723"/>
    </source>
</evidence>
<evidence type="ECO:0000256" key="11">
    <source>
        <dbReference type="ARBA" id="ARBA00022737"/>
    </source>
</evidence>
<dbReference type="Gene3D" id="3.40.390.10">
    <property type="entry name" value="Collagenase (Catalytic Domain)"/>
    <property type="match status" value="1"/>
</dbReference>
<feature type="binding site" evidence="21">
    <location>
        <position position="254"/>
    </location>
    <ligand>
        <name>Zn(2+)</name>
        <dbReference type="ChEBI" id="CHEBI:29105"/>
        <label>2</label>
        <note>catalytic</note>
    </ligand>
</feature>
<evidence type="ECO:0000256" key="25">
    <source>
        <dbReference type="SAM" id="Phobius"/>
    </source>
</evidence>
<dbReference type="Gene3D" id="2.110.10.10">
    <property type="entry name" value="Hemopexin-like domain"/>
    <property type="match status" value="1"/>
</dbReference>
<gene>
    <name evidence="28" type="primary">mmp15a</name>
</gene>
<feature type="repeat" description="Hemopexin" evidence="23">
    <location>
        <begin position="426"/>
        <end position="474"/>
    </location>
</feature>
<keyword evidence="9 21" id="KW-0479">Metal-binding</keyword>
<evidence type="ECO:0000256" key="6">
    <source>
        <dbReference type="ARBA" id="ARBA00022670"/>
    </source>
</evidence>
<feature type="domain" description="Peptidase metallopeptidase" evidence="27">
    <location>
        <begin position="107"/>
        <end position="282"/>
    </location>
</feature>
<dbReference type="InterPro" id="IPR006026">
    <property type="entry name" value="Peptidase_Metallo"/>
</dbReference>
<evidence type="ECO:0000256" key="12">
    <source>
        <dbReference type="ARBA" id="ARBA00022801"/>
    </source>
</evidence>
<keyword evidence="8 25" id="KW-0812">Transmembrane</keyword>
<evidence type="ECO:0000256" key="13">
    <source>
        <dbReference type="ARBA" id="ARBA00022833"/>
    </source>
</evidence>
<feature type="active site" evidence="20">
    <location>
        <position position="237"/>
    </location>
</feature>
<dbReference type="InterPro" id="IPR018486">
    <property type="entry name" value="Hemopexin_CS"/>
</dbReference>
<dbReference type="SMART" id="SM00235">
    <property type="entry name" value="ZnMc"/>
    <property type="match status" value="1"/>
</dbReference>
<feature type="binding site" evidence="21">
    <location>
        <position position="236"/>
    </location>
    <ligand>
        <name>Zn(2+)</name>
        <dbReference type="ChEBI" id="CHEBI:29105"/>
        <label>2</label>
        <note>catalytic</note>
    </ligand>
</feature>
<feature type="binding site" evidence="21">
    <location>
        <position position="211"/>
    </location>
    <ligand>
        <name>Zn(2+)</name>
        <dbReference type="ChEBI" id="CHEBI:29105"/>
        <label>1</label>
    </ligand>
</feature>
<comment type="cofactor">
    <cofactor evidence="21">
        <name>Zn(2+)</name>
        <dbReference type="ChEBI" id="CHEBI:29105"/>
    </cofactor>
    <text evidence="21">Binds 2 Zn(2+) ions per subunit.</text>
</comment>
<feature type="binding site" evidence="21">
    <location>
        <position position="173"/>
    </location>
    <ligand>
        <name>Ca(2+)</name>
        <dbReference type="ChEBI" id="CHEBI:29108"/>
        <label>2</label>
    </ligand>
</feature>
<evidence type="ECO:0000313" key="28">
    <source>
        <dbReference type="Ensembl" id="ENSSLUP00000020135.1"/>
    </source>
</evidence>
<keyword evidence="19" id="KW-1015">Disulfide bond</keyword>
<comment type="similarity">
    <text evidence="3">Belongs to the peptidase M10A family.</text>
</comment>
<dbReference type="InterPro" id="IPR018487">
    <property type="entry name" value="Hemopexin-like_repeat"/>
</dbReference>
<feature type="compositionally biased region" description="Acidic residues" evidence="24">
    <location>
        <begin position="564"/>
        <end position="583"/>
    </location>
</feature>
<evidence type="ECO:0000256" key="24">
    <source>
        <dbReference type="SAM" id="MobiDB-lite"/>
    </source>
</evidence>
<keyword evidence="29" id="KW-1185">Reference proteome</keyword>
<dbReference type="GO" id="GO:0005615">
    <property type="term" value="C:extracellular space"/>
    <property type="evidence" value="ECO:0007669"/>
    <property type="project" value="TreeGrafter"/>
</dbReference>
<feature type="binding site" evidence="21">
    <location>
        <position position="191"/>
    </location>
    <ligand>
        <name>Ca(2+)</name>
        <dbReference type="ChEBI" id="CHEBI:29108"/>
        <label>3</label>
    </ligand>
</feature>
<dbReference type="FunFam" id="2.110.10.10:FF:000001">
    <property type="entry name" value="Matrix metallopeptidase 24"/>
    <property type="match status" value="1"/>
</dbReference>
<evidence type="ECO:0000256" key="14">
    <source>
        <dbReference type="ARBA" id="ARBA00022837"/>
    </source>
</evidence>
<dbReference type="AlphaFoldDB" id="A0A8C9Y579"/>
<feature type="signal peptide" evidence="26">
    <location>
        <begin position="1"/>
        <end position="17"/>
    </location>
</feature>
<evidence type="ECO:0000313" key="29">
    <source>
        <dbReference type="Proteomes" id="UP000694568"/>
    </source>
</evidence>
<evidence type="ECO:0000256" key="5">
    <source>
        <dbReference type="ARBA" id="ARBA00022530"/>
    </source>
</evidence>
<dbReference type="PROSITE" id="PS51642">
    <property type="entry name" value="HEMOPEXIN_2"/>
    <property type="match status" value="4"/>
</dbReference>
<keyword evidence="7" id="KW-0165">Cleavage on pair of basic residues</keyword>
<name>A0A8C9Y579_SANLU</name>
<keyword evidence="6" id="KW-0645">Protease</keyword>
<dbReference type="PANTHER" id="PTHR10201:SF25">
    <property type="entry name" value="MATRIX METALLOPROTEINASE-15"/>
    <property type="match status" value="1"/>
</dbReference>
<proteinExistence type="inferred from homology"/>
<evidence type="ECO:0000256" key="8">
    <source>
        <dbReference type="ARBA" id="ARBA00022692"/>
    </source>
</evidence>
<organism evidence="28 29">
    <name type="scientific">Sander lucioperca</name>
    <name type="common">Pike-perch</name>
    <name type="synonym">Perca lucioperca</name>
    <dbReference type="NCBI Taxonomy" id="283035"/>
    <lineage>
        <taxon>Eukaryota</taxon>
        <taxon>Metazoa</taxon>
        <taxon>Chordata</taxon>
        <taxon>Craniata</taxon>
        <taxon>Vertebrata</taxon>
        <taxon>Euteleostomi</taxon>
        <taxon>Actinopterygii</taxon>
        <taxon>Neopterygii</taxon>
        <taxon>Teleostei</taxon>
        <taxon>Neoteleostei</taxon>
        <taxon>Acanthomorphata</taxon>
        <taxon>Eupercaria</taxon>
        <taxon>Perciformes</taxon>
        <taxon>Percoidei</taxon>
        <taxon>Percidae</taxon>
        <taxon>Luciopercinae</taxon>
        <taxon>Sander</taxon>
    </lineage>
</organism>
<dbReference type="InterPro" id="IPR036375">
    <property type="entry name" value="Hemopexin-like_dom_sf"/>
</dbReference>
<dbReference type="Pfam" id="PF00413">
    <property type="entry name" value="Peptidase_M10"/>
    <property type="match status" value="1"/>
</dbReference>
<keyword evidence="4" id="KW-0964">Secreted</keyword>
<dbReference type="SUPFAM" id="SSF47090">
    <property type="entry name" value="PGBD-like"/>
    <property type="match status" value="1"/>
</dbReference>
<feature type="binding site" evidence="21">
    <location>
        <position position="216"/>
    </location>
    <ligand>
        <name>Ca(2+)</name>
        <dbReference type="ChEBI" id="CHEBI:29108"/>
        <label>3</label>
    </ligand>
</feature>
<feature type="binding site" evidence="21">
    <location>
        <position position="240"/>
    </location>
    <ligand>
        <name>Zn(2+)</name>
        <dbReference type="ChEBI" id="CHEBI:29105"/>
        <label>2</label>
        <note>catalytic</note>
    </ligand>
</feature>
<evidence type="ECO:0000256" key="17">
    <source>
        <dbReference type="ARBA" id="ARBA00023136"/>
    </source>
</evidence>
<dbReference type="Ensembl" id="ENSSLUT00000020781.1">
    <property type="protein sequence ID" value="ENSSLUP00000020135.1"/>
    <property type="gene ID" value="ENSSLUG00000009316.1"/>
</dbReference>
<feature type="binding site" evidence="21">
    <location>
        <position position="216"/>
    </location>
    <ligand>
        <name>Ca(2+)</name>
        <dbReference type="ChEBI" id="CHEBI:29108"/>
        <label>1</label>
    </ligand>
</feature>
<feature type="region of interest" description="Disordered" evidence="24">
    <location>
        <begin position="284"/>
        <end position="331"/>
    </location>
</feature>
<evidence type="ECO:0000256" key="23">
    <source>
        <dbReference type="PROSITE-ProRule" id="PRU01011"/>
    </source>
</evidence>
<dbReference type="InterPro" id="IPR021805">
    <property type="entry name" value="Pept_M10A_metallopeptidase_C"/>
</dbReference>
<feature type="transmembrane region" description="Helical" evidence="25">
    <location>
        <begin position="598"/>
        <end position="622"/>
    </location>
</feature>
<reference evidence="28" key="1">
    <citation type="submission" date="2025-08" db="UniProtKB">
        <authorList>
            <consortium name="Ensembl"/>
        </authorList>
    </citation>
    <scope>IDENTIFICATION</scope>
</reference>
<feature type="modified residue" description="Phosphotyrosine; by PKDCC" evidence="22">
    <location>
        <position position="413"/>
    </location>
</feature>
<evidence type="ECO:0000256" key="10">
    <source>
        <dbReference type="ARBA" id="ARBA00022729"/>
    </source>
</evidence>
<feature type="compositionally biased region" description="Pro residues" evidence="24">
    <location>
        <begin position="285"/>
        <end position="298"/>
    </location>
</feature>
<evidence type="ECO:0000256" key="2">
    <source>
        <dbReference type="ARBA" id="ARBA00004498"/>
    </source>
</evidence>
<evidence type="ECO:0000256" key="22">
    <source>
        <dbReference type="PIRSR" id="PIRSR621190-4"/>
    </source>
</evidence>
<reference evidence="28" key="2">
    <citation type="submission" date="2025-09" db="UniProtKB">
        <authorList>
            <consortium name="Ensembl"/>
        </authorList>
    </citation>
    <scope>IDENTIFICATION</scope>
</reference>
<keyword evidence="10 26" id="KW-0732">Signal</keyword>
<dbReference type="InterPro" id="IPR002477">
    <property type="entry name" value="Peptidoglycan-bd-like"/>
</dbReference>
<dbReference type="Proteomes" id="UP000694568">
    <property type="component" value="Unplaced"/>
</dbReference>
<feature type="binding site" evidence="21">
    <location>
        <position position="432"/>
    </location>
    <ligand>
        <name>Ca(2+)</name>
        <dbReference type="ChEBI" id="CHEBI:29108"/>
        <label>5</label>
    </ligand>
</feature>
<dbReference type="PANTHER" id="PTHR10201">
    <property type="entry name" value="MATRIX METALLOPROTEINASE"/>
    <property type="match status" value="1"/>
</dbReference>
<evidence type="ECO:0000256" key="20">
    <source>
        <dbReference type="PIRSR" id="PIRSR621190-1"/>
    </source>
</evidence>
<keyword evidence="12" id="KW-0378">Hydrolase</keyword>
<evidence type="ECO:0000256" key="26">
    <source>
        <dbReference type="SAM" id="SignalP"/>
    </source>
</evidence>
<dbReference type="GO" id="GO:0006508">
    <property type="term" value="P:proteolysis"/>
    <property type="evidence" value="ECO:0007669"/>
    <property type="project" value="UniProtKB-KW"/>
</dbReference>
<feature type="binding site" evidence="21">
    <location>
        <position position="185"/>
    </location>
    <ligand>
        <name>Zn(2+)</name>
        <dbReference type="ChEBI" id="CHEBI:29105"/>
        <label>1</label>
    </ligand>
</feature>
<dbReference type="GO" id="GO:0031012">
    <property type="term" value="C:extracellular matrix"/>
    <property type="evidence" value="ECO:0007669"/>
    <property type="project" value="InterPro"/>
</dbReference>
<accession>A0A8C9Y579</accession>
<dbReference type="SUPFAM" id="SSF55486">
    <property type="entry name" value="Metalloproteases ('zincins'), catalytic domain"/>
    <property type="match status" value="1"/>
</dbReference>
<evidence type="ECO:0000256" key="18">
    <source>
        <dbReference type="ARBA" id="ARBA00023145"/>
    </source>
</evidence>
<comment type="cofactor">
    <cofactor evidence="21">
        <name>Ca(2+)</name>
        <dbReference type="ChEBI" id="CHEBI:29108"/>
    </cofactor>
    <text evidence="21">Can bind about 5 Ca(2+) ions per subunit.</text>
</comment>
<dbReference type="InterPro" id="IPR033739">
    <property type="entry name" value="M10A_MMP"/>
</dbReference>
<dbReference type="PROSITE" id="PS00024">
    <property type="entry name" value="HEMOPEXIN"/>
    <property type="match status" value="1"/>
</dbReference>
<dbReference type="CDD" id="cd04278">
    <property type="entry name" value="ZnMc_MMP"/>
    <property type="match status" value="1"/>
</dbReference>